<dbReference type="GO" id="GO:0016787">
    <property type="term" value="F:hydrolase activity"/>
    <property type="evidence" value="ECO:0007669"/>
    <property type="project" value="UniProtKB-KW"/>
</dbReference>
<dbReference type="Gene3D" id="3.40.50.1820">
    <property type="entry name" value="alpha/beta hydrolase"/>
    <property type="match status" value="1"/>
</dbReference>
<keyword evidence="1" id="KW-1133">Transmembrane helix</keyword>
<gene>
    <name evidence="3" type="ORF">IAD19_07755</name>
</gene>
<name>A0A9D1LJU9_9FIRM</name>
<dbReference type="InterPro" id="IPR000073">
    <property type="entry name" value="AB_hydrolase_1"/>
</dbReference>
<dbReference type="Pfam" id="PF12697">
    <property type="entry name" value="Abhydrolase_6"/>
    <property type="match status" value="1"/>
</dbReference>
<keyword evidence="1" id="KW-0812">Transmembrane</keyword>
<evidence type="ECO:0000313" key="3">
    <source>
        <dbReference type="EMBL" id="HIU42429.1"/>
    </source>
</evidence>
<organism evidence="3 4">
    <name type="scientific">Candidatus Egerieicola faecale</name>
    <dbReference type="NCBI Taxonomy" id="2840774"/>
    <lineage>
        <taxon>Bacteria</taxon>
        <taxon>Bacillati</taxon>
        <taxon>Bacillota</taxon>
        <taxon>Clostridia</taxon>
        <taxon>Eubacteriales</taxon>
        <taxon>Oscillospiraceae</taxon>
        <taxon>Oscillospiraceae incertae sedis</taxon>
        <taxon>Candidatus Egerieicola</taxon>
    </lineage>
</organism>
<dbReference type="EMBL" id="DVMX01000146">
    <property type="protein sequence ID" value="HIU42429.1"/>
    <property type="molecule type" value="Genomic_DNA"/>
</dbReference>
<dbReference type="InterPro" id="IPR052920">
    <property type="entry name" value="DNA-binding_regulatory"/>
</dbReference>
<reference evidence="3" key="1">
    <citation type="submission" date="2020-10" db="EMBL/GenBank/DDBJ databases">
        <authorList>
            <person name="Gilroy R."/>
        </authorList>
    </citation>
    <scope>NUCLEOTIDE SEQUENCE</scope>
    <source>
        <strain evidence="3">4509</strain>
    </source>
</reference>
<dbReference type="InterPro" id="IPR029058">
    <property type="entry name" value="AB_hydrolase_fold"/>
</dbReference>
<proteinExistence type="predicted"/>
<comment type="caution">
    <text evidence="3">The sequence shown here is derived from an EMBL/GenBank/DDBJ whole genome shotgun (WGS) entry which is preliminary data.</text>
</comment>
<dbReference type="AlphaFoldDB" id="A0A9D1LJU9"/>
<keyword evidence="3" id="KW-0378">Hydrolase</keyword>
<reference evidence="3" key="2">
    <citation type="journal article" date="2021" name="PeerJ">
        <title>Extensive microbial diversity within the chicken gut microbiome revealed by metagenomics and culture.</title>
        <authorList>
            <person name="Gilroy R."/>
            <person name="Ravi A."/>
            <person name="Getino M."/>
            <person name="Pursley I."/>
            <person name="Horton D.L."/>
            <person name="Alikhan N.F."/>
            <person name="Baker D."/>
            <person name="Gharbi K."/>
            <person name="Hall N."/>
            <person name="Watson M."/>
            <person name="Adriaenssens E.M."/>
            <person name="Foster-Nyarko E."/>
            <person name="Jarju S."/>
            <person name="Secka A."/>
            <person name="Antonio M."/>
            <person name="Oren A."/>
            <person name="Chaudhuri R.R."/>
            <person name="La Ragione R."/>
            <person name="Hildebrand F."/>
            <person name="Pallen M.J."/>
        </authorList>
    </citation>
    <scope>NUCLEOTIDE SEQUENCE</scope>
    <source>
        <strain evidence="3">4509</strain>
    </source>
</reference>
<accession>A0A9D1LJU9</accession>
<evidence type="ECO:0000259" key="2">
    <source>
        <dbReference type="Pfam" id="PF12697"/>
    </source>
</evidence>
<evidence type="ECO:0000313" key="4">
    <source>
        <dbReference type="Proteomes" id="UP000824082"/>
    </source>
</evidence>
<dbReference type="PANTHER" id="PTHR43358">
    <property type="entry name" value="ALPHA/BETA-HYDROLASE"/>
    <property type="match status" value="1"/>
</dbReference>
<feature type="domain" description="AB hydrolase-1" evidence="2">
    <location>
        <begin position="112"/>
        <end position="317"/>
    </location>
</feature>
<evidence type="ECO:0000256" key="1">
    <source>
        <dbReference type="SAM" id="Phobius"/>
    </source>
</evidence>
<dbReference type="Proteomes" id="UP000824082">
    <property type="component" value="Unassembled WGS sequence"/>
</dbReference>
<feature type="transmembrane region" description="Helical" evidence="1">
    <location>
        <begin position="6"/>
        <end position="33"/>
    </location>
</feature>
<sequence>MDIWMILLIVAAGVAALFLLGIGITFVVGMFFVRLAVGRKKAWDNSLIPRAEREQPKKYPQRQKIIEQNQARIRADNRQLLAKAQEEDWQVNAEDGVSLVAKAYRQDGHRWVILVHGYMCTWRDMMDYSGMYLKEGFSLLVPDQRAHGRSGGKYTGMGWLERRDMVCWIREILQQDPQAEIVLHGVSMGAATVMMTAGEALPDNVKAVVEDCGYASVERIFRDELKTIFRLPAFPLLHQASWVAKLVAGYDFREASSVEQLKKTKLPVLFIHGSMDAFVQPYMQDLCFAAAAGEREYLRVEDASHTQAYARQPEEYREKVLGFVEKYLTPEKVSVT</sequence>
<keyword evidence="1" id="KW-0472">Membrane</keyword>
<dbReference type="SUPFAM" id="SSF53474">
    <property type="entry name" value="alpha/beta-Hydrolases"/>
    <property type="match status" value="1"/>
</dbReference>
<protein>
    <submittedName>
        <fullName evidence="3">Alpha/beta hydrolase</fullName>
    </submittedName>
</protein>
<dbReference type="PANTHER" id="PTHR43358:SF4">
    <property type="entry name" value="ALPHA_BETA HYDROLASE FOLD-1 DOMAIN-CONTAINING PROTEIN"/>
    <property type="match status" value="1"/>
</dbReference>